<organism evidence="11 12">
    <name type="scientific">Deinococcus soli</name>
    <name type="common">ex Cha et al. 2016</name>
    <dbReference type="NCBI Taxonomy" id="1309411"/>
    <lineage>
        <taxon>Bacteria</taxon>
        <taxon>Thermotogati</taxon>
        <taxon>Deinococcota</taxon>
        <taxon>Deinococci</taxon>
        <taxon>Deinococcales</taxon>
        <taxon>Deinococcaceae</taxon>
        <taxon>Deinococcus</taxon>
    </lineage>
</organism>
<dbReference type="GO" id="GO:0042450">
    <property type="term" value="P:L-arginine biosynthetic process via ornithine"/>
    <property type="evidence" value="ECO:0007669"/>
    <property type="project" value="UniProtKB-UniRule"/>
</dbReference>
<evidence type="ECO:0000256" key="5">
    <source>
        <dbReference type="ARBA" id="ARBA00022741"/>
    </source>
</evidence>
<dbReference type="RefSeq" id="WP_046844216.1">
    <property type="nucleotide sequence ID" value="NZ_CP011389.1"/>
</dbReference>
<evidence type="ECO:0000256" key="7">
    <source>
        <dbReference type="ARBA" id="ARBA00022840"/>
    </source>
</evidence>
<dbReference type="EMBL" id="CP011389">
    <property type="protein sequence ID" value="AKH17648.1"/>
    <property type="molecule type" value="Genomic_DNA"/>
</dbReference>
<evidence type="ECO:0000313" key="12">
    <source>
        <dbReference type="Proteomes" id="UP000034024"/>
    </source>
</evidence>
<accession>A0A0F7JSF9</accession>
<evidence type="ECO:0000313" key="11">
    <source>
        <dbReference type="EMBL" id="AKH17648.1"/>
    </source>
</evidence>
<comment type="subcellular location">
    <subcellularLocation>
        <location evidence="9">Cytoplasm</location>
    </subcellularLocation>
</comment>
<comment type="pathway">
    <text evidence="1 9">Amino-acid biosynthesis; L-arginine biosynthesis; N(2)-acetyl-L-ornithine from L-glutamate: step 2/4.</text>
</comment>
<dbReference type="InterPro" id="IPR004662">
    <property type="entry name" value="AcgluKinase_fam"/>
</dbReference>
<keyword evidence="7 9" id="KW-0067">ATP-binding</keyword>
<feature type="domain" description="Aspartate/glutamate/uridylate kinase" evidence="10">
    <location>
        <begin position="2"/>
        <end position="226"/>
    </location>
</feature>
<evidence type="ECO:0000256" key="9">
    <source>
        <dbReference type="HAMAP-Rule" id="MF_00082"/>
    </source>
</evidence>
<proteinExistence type="inferred from homology"/>
<dbReference type="InterPro" id="IPR001048">
    <property type="entry name" value="Asp/Glu/Uridylate_kinase"/>
</dbReference>
<dbReference type="GO" id="GO:0005524">
    <property type="term" value="F:ATP binding"/>
    <property type="evidence" value="ECO:0007669"/>
    <property type="project" value="UniProtKB-UniRule"/>
</dbReference>
<dbReference type="NCBIfam" id="TIGR00761">
    <property type="entry name" value="argB"/>
    <property type="match status" value="1"/>
</dbReference>
<keyword evidence="5 9" id="KW-0547">Nucleotide-binding</keyword>
<evidence type="ECO:0000259" key="10">
    <source>
        <dbReference type="Pfam" id="PF00696"/>
    </source>
</evidence>
<evidence type="ECO:0000256" key="1">
    <source>
        <dbReference type="ARBA" id="ARBA00004828"/>
    </source>
</evidence>
<dbReference type="KEGG" id="dch:SY84_12075"/>
<dbReference type="FunFam" id="3.40.1160.10:FF:000004">
    <property type="entry name" value="Acetylglutamate kinase"/>
    <property type="match status" value="1"/>
</dbReference>
<dbReference type="InterPro" id="IPR037528">
    <property type="entry name" value="ArgB"/>
</dbReference>
<keyword evidence="4 9" id="KW-0808">Transferase</keyword>
<dbReference type="PANTHER" id="PTHR23342">
    <property type="entry name" value="N-ACETYLGLUTAMATE SYNTHASE"/>
    <property type="match status" value="1"/>
</dbReference>
<feature type="site" description="Transition state stabilizer" evidence="9">
    <location>
        <position position="209"/>
    </location>
</feature>
<feature type="binding site" evidence="9">
    <location>
        <begin position="38"/>
        <end position="39"/>
    </location>
    <ligand>
        <name>substrate</name>
    </ligand>
</feature>
<keyword evidence="3 9" id="KW-0028">Amino-acid biosynthesis</keyword>
<dbReference type="PIRSF" id="PIRSF000728">
    <property type="entry name" value="NAGK"/>
    <property type="match status" value="1"/>
</dbReference>
<evidence type="ECO:0000256" key="2">
    <source>
        <dbReference type="ARBA" id="ARBA00022571"/>
    </source>
</evidence>
<comment type="function">
    <text evidence="9">Catalyzes the ATP-dependent phosphorylation of N-acetyl-L-glutamate.</text>
</comment>
<dbReference type="AlphaFoldDB" id="A0A0F7JSF9"/>
<dbReference type="EC" id="2.7.2.8" evidence="9"/>
<reference evidence="11 12" key="1">
    <citation type="submission" date="2015-01" db="EMBL/GenBank/DDBJ databases">
        <title>Deinococcus soli/N5/whole genome sequencing.</title>
        <authorList>
            <person name="Kim M.K."/>
            <person name="Srinivasan S."/>
            <person name="Lee J.-J."/>
        </authorList>
    </citation>
    <scope>NUCLEOTIDE SEQUENCE [LARGE SCALE GENOMIC DNA]</scope>
    <source>
        <strain evidence="11 12">N5</strain>
    </source>
</reference>
<comment type="similarity">
    <text evidence="9">Belongs to the acetylglutamate kinase family. ArgB subfamily.</text>
</comment>
<dbReference type="InterPro" id="IPR036393">
    <property type="entry name" value="AceGlu_kinase-like_sf"/>
</dbReference>
<dbReference type="OrthoDB" id="9803155at2"/>
<dbReference type="PANTHER" id="PTHR23342:SF0">
    <property type="entry name" value="N-ACETYLGLUTAMATE SYNTHASE, MITOCHONDRIAL"/>
    <property type="match status" value="1"/>
</dbReference>
<keyword evidence="2 9" id="KW-0055">Arginine biosynthesis</keyword>
<dbReference type="CDD" id="cd04238">
    <property type="entry name" value="AAK_NAGK-like"/>
    <property type="match status" value="1"/>
</dbReference>
<evidence type="ECO:0000256" key="3">
    <source>
        <dbReference type="ARBA" id="ARBA00022605"/>
    </source>
</evidence>
<dbReference type="GO" id="GO:0003991">
    <property type="term" value="F:acetylglutamate kinase activity"/>
    <property type="evidence" value="ECO:0007669"/>
    <property type="project" value="UniProtKB-UniRule"/>
</dbReference>
<dbReference type="PATRIC" id="fig|1309411.5.peg.2455"/>
<evidence type="ECO:0000256" key="4">
    <source>
        <dbReference type="ARBA" id="ARBA00022679"/>
    </source>
</evidence>
<evidence type="ECO:0000256" key="8">
    <source>
        <dbReference type="ARBA" id="ARBA00048141"/>
    </source>
</evidence>
<dbReference type="Gene3D" id="3.40.1160.10">
    <property type="entry name" value="Acetylglutamate kinase-like"/>
    <property type="match status" value="1"/>
</dbReference>
<dbReference type="GO" id="GO:0005737">
    <property type="term" value="C:cytoplasm"/>
    <property type="evidence" value="ECO:0007669"/>
    <property type="project" value="UniProtKB-SubCell"/>
</dbReference>
<feature type="binding site" evidence="9">
    <location>
        <position position="147"/>
    </location>
    <ligand>
        <name>substrate</name>
    </ligand>
</feature>
<protein>
    <recommendedName>
        <fullName evidence="9">Acetylglutamate kinase</fullName>
        <ecNumber evidence="9">2.7.2.8</ecNumber>
    </recommendedName>
    <alternativeName>
        <fullName evidence="9">N-acetyl-L-glutamate 5-phosphotransferase</fullName>
    </alternativeName>
    <alternativeName>
        <fullName evidence="9">NAG kinase</fullName>
        <shortName evidence="9">NAGK</shortName>
    </alternativeName>
</protein>
<comment type="catalytic activity">
    <reaction evidence="8 9">
        <text>N-acetyl-L-glutamate + ATP = N-acetyl-L-glutamyl 5-phosphate + ADP</text>
        <dbReference type="Rhea" id="RHEA:14629"/>
        <dbReference type="ChEBI" id="CHEBI:30616"/>
        <dbReference type="ChEBI" id="CHEBI:44337"/>
        <dbReference type="ChEBI" id="CHEBI:57936"/>
        <dbReference type="ChEBI" id="CHEBI:456216"/>
        <dbReference type="EC" id="2.7.2.8"/>
    </reaction>
</comment>
<keyword evidence="12" id="KW-1185">Reference proteome</keyword>
<feature type="binding site" evidence="9">
    <location>
        <position position="60"/>
    </location>
    <ligand>
        <name>substrate</name>
    </ligand>
</feature>
<keyword evidence="6 9" id="KW-0418">Kinase</keyword>
<dbReference type="SUPFAM" id="SSF53633">
    <property type="entry name" value="Carbamate kinase-like"/>
    <property type="match status" value="1"/>
</dbReference>
<dbReference type="UniPathway" id="UPA00068">
    <property type="reaction ID" value="UER00107"/>
</dbReference>
<evidence type="ECO:0000256" key="6">
    <source>
        <dbReference type="ARBA" id="ARBA00022777"/>
    </source>
</evidence>
<dbReference type="Pfam" id="PF00696">
    <property type="entry name" value="AA_kinase"/>
    <property type="match status" value="1"/>
</dbReference>
<gene>
    <name evidence="9" type="primary">argB</name>
    <name evidence="11" type="ORF">SY84_12075</name>
</gene>
<dbReference type="HAMAP" id="MF_00082">
    <property type="entry name" value="ArgB"/>
    <property type="match status" value="1"/>
</dbReference>
<sequence>MIVKYGGNAMKSLDLRRAVAAEIAALRAEQTVVVVHGGGPVIERELAARGIPSEFRAGLRVTTPEAMDVVEMALCQLNKQLSQDVGHAVGLMGRDSDLLRAEVFDPALGRVGRVTGVNADVLRALIGAGLTPVVGCVAVGPDGDALNVNADTAAGAVAGALNEGIVFLTDVDGVYRTYPDPESRAAHLTRAEVEGGIADGWIAGGMIPKVRAALDALDRGAPFAVIASGMHAGALSAAARGEAGTRITP</sequence>
<keyword evidence="9" id="KW-0963">Cytoplasm</keyword>
<dbReference type="Proteomes" id="UP000034024">
    <property type="component" value="Chromosome"/>
</dbReference>
<feature type="site" description="Transition state stabilizer" evidence="9">
    <location>
        <position position="4"/>
    </location>
</feature>
<name>A0A0F7JSF9_9DEIO</name>